<accession>A0A9W6TZI5</accession>
<dbReference type="EMBL" id="BSXT01000263">
    <property type="protein sequence ID" value="GMF22797.1"/>
    <property type="molecule type" value="Genomic_DNA"/>
</dbReference>
<name>A0A9W6TZI5_9STRA</name>
<dbReference type="OrthoDB" id="117199at2759"/>
<dbReference type="Gene3D" id="3.30.420.10">
    <property type="entry name" value="Ribonuclease H-like superfamily/Ribonuclease H"/>
    <property type="match status" value="1"/>
</dbReference>
<organism evidence="1 2">
    <name type="scientific">Phytophthora fragariaefolia</name>
    <dbReference type="NCBI Taxonomy" id="1490495"/>
    <lineage>
        <taxon>Eukaryota</taxon>
        <taxon>Sar</taxon>
        <taxon>Stramenopiles</taxon>
        <taxon>Oomycota</taxon>
        <taxon>Peronosporomycetes</taxon>
        <taxon>Peronosporales</taxon>
        <taxon>Peronosporaceae</taxon>
        <taxon>Phytophthora</taxon>
    </lineage>
</organism>
<dbReference type="AlphaFoldDB" id="A0A9W6TZI5"/>
<evidence type="ECO:0000313" key="1">
    <source>
        <dbReference type="EMBL" id="GMF22797.1"/>
    </source>
</evidence>
<comment type="caution">
    <text evidence="1">The sequence shown here is derived from an EMBL/GenBank/DDBJ whole genome shotgun (WGS) entry which is preliminary data.</text>
</comment>
<dbReference type="InterPro" id="IPR036397">
    <property type="entry name" value="RNaseH_sf"/>
</dbReference>
<gene>
    <name evidence="1" type="ORF">Pfra01_000343600</name>
</gene>
<keyword evidence="2" id="KW-1185">Reference proteome</keyword>
<dbReference type="GO" id="GO:0003676">
    <property type="term" value="F:nucleic acid binding"/>
    <property type="evidence" value="ECO:0007669"/>
    <property type="project" value="InterPro"/>
</dbReference>
<dbReference type="SUPFAM" id="SSF46689">
    <property type="entry name" value="Homeodomain-like"/>
    <property type="match status" value="1"/>
</dbReference>
<proteinExistence type="predicted"/>
<reference evidence="1" key="1">
    <citation type="submission" date="2023-04" db="EMBL/GenBank/DDBJ databases">
        <title>Phytophthora fragariaefolia NBRC 109709.</title>
        <authorList>
            <person name="Ichikawa N."/>
            <person name="Sato H."/>
            <person name="Tonouchi N."/>
        </authorList>
    </citation>
    <scope>NUCLEOTIDE SEQUENCE</scope>
    <source>
        <strain evidence="1">NBRC 109709</strain>
    </source>
</reference>
<sequence length="211" mass="23870">MPSQVSFPQHSSAEKRRVLDAYLAGRTNWLAVTANNGISRSMAYRIADTGRVESLPRWGARPSVTKVTSEVKEHLEAYLNDNCTYTMETMRRMLILDLGTEGRVAPHEDLEILRLAPYSPMCNPIEGCFSVLKAHIKDALALDRDEICDRSNMTDTDGNRLTMKERTIRFLECAARRNIKYITPAVVANMELHARDSVNAAEEVKDMFYGK</sequence>
<dbReference type="InterPro" id="IPR009057">
    <property type="entry name" value="Homeodomain-like_sf"/>
</dbReference>
<protein>
    <submittedName>
        <fullName evidence="1">Unnamed protein product</fullName>
    </submittedName>
</protein>
<evidence type="ECO:0000313" key="2">
    <source>
        <dbReference type="Proteomes" id="UP001165121"/>
    </source>
</evidence>
<dbReference type="Proteomes" id="UP001165121">
    <property type="component" value="Unassembled WGS sequence"/>
</dbReference>